<dbReference type="OrthoDB" id="18350at2"/>
<name>A0A173DYM0_9CHLA</name>
<dbReference type="GeneID" id="81478006"/>
<dbReference type="InterPro" id="IPR035397">
    <property type="entry name" value="CT_584-like"/>
</dbReference>
<dbReference type="Pfam" id="PF17435">
    <property type="entry name" value="CT_584-like"/>
    <property type="match status" value="1"/>
</dbReference>
<protein>
    <submittedName>
        <fullName evidence="1">Uncharacterized protein</fullName>
    </submittedName>
</protein>
<gene>
    <name evidence="1" type="ORF">M787_001640</name>
</gene>
<dbReference type="Gene3D" id="6.10.250.1130">
    <property type="match status" value="1"/>
</dbReference>
<dbReference type="EMBL" id="CP015840">
    <property type="protein sequence ID" value="ANG66024.1"/>
    <property type="molecule type" value="Genomic_DNA"/>
</dbReference>
<dbReference type="RefSeq" id="WP_021828725.1">
    <property type="nucleotide sequence ID" value="NZ_CP015840.1"/>
</dbReference>
<dbReference type="KEGG" id="cgz:M787_001640"/>
<sequence>MAAKSKALELEDNVFLILEGNLKRIFATPIGYTTFREFQNVVFNCSNGKQEVANFFFEMLINGKLIQDLPAEQKQASQSLIADFMMPIRVAKDIHERGEFINFITSDMLTQQERCVFLNRLARVDGQEFLLMTDVQNTCHLIRHLLARLIEAQKNPIGEKNLQEIQDDIVSLKNYFEELEKSLLQ</sequence>
<dbReference type="STRING" id="1143323.M787_001640"/>
<dbReference type="Proteomes" id="UP000019147">
    <property type="component" value="Chromosome"/>
</dbReference>
<accession>A0A173DYM0</accession>
<organism evidence="1 2">
    <name type="scientific">Chlamydia gallinacea 08-1274/3</name>
    <dbReference type="NCBI Taxonomy" id="1143323"/>
    <lineage>
        <taxon>Bacteria</taxon>
        <taxon>Pseudomonadati</taxon>
        <taxon>Chlamydiota</taxon>
        <taxon>Chlamydiia</taxon>
        <taxon>Chlamydiales</taxon>
        <taxon>Chlamydiaceae</taxon>
        <taxon>Chlamydia/Chlamydophila group</taxon>
        <taxon>Chlamydia</taxon>
    </lineage>
</organism>
<dbReference type="Gene3D" id="1.20.58.1050">
    <property type="match status" value="1"/>
</dbReference>
<proteinExistence type="predicted"/>
<evidence type="ECO:0000313" key="2">
    <source>
        <dbReference type="Proteomes" id="UP000019147"/>
    </source>
</evidence>
<dbReference type="AlphaFoldDB" id="A0A173DYM0"/>
<evidence type="ECO:0000313" key="1">
    <source>
        <dbReference type="EMBL" id="ANG66024.1"/>
    </source>
</evidence>
<reference evidence="1 2" key="1">
    <citation type="journal article" date="2014" name="Syst. Appl. Microbiol.">
        <title>Evidence for the existence of two new members of the family Chlamydiaceae and proposal of Chlamydia avium sp. nov. and Chlamydia gallinacea sp. nov.</title>
        <authorList>
            <person name="Sachse K."/>
            <person name="Laroucau K."/>
            <person name="Riege K."/>
            <person name="Wehner S."/>
            <person name="Dilcher M."/>
            <person name="Creasy H.H."/>
            <person name="Weidmann M."/>
            <person name="Myers G."/>
            <person name="Vorimore F."/>
            <person name="Vicari N."/>
            <person name="Magnino S."/>
            <person name="Liebler-Tenorio E."/>
            <person name="Ruettger A."/>
            <person name="Bavoil P.M."/>
            <person name="Hufert F.T."/>
            <person name="Rossello-Mora R."/>
            <person name="Marz M."/>
        </authorList>
    </citation>
    <scope>NUCLEOTIDE SEQUENCE [LARGE SCALE GENOMIC DNA]</scope>
    <source>
        <strain evidence="1 2">08-1274/3</strain>
    </source>
</reference>